<evidence type="ECO:0000313" key="3">
    <source>
        <dbReference type="Proteomes" id="UP000504607"/>
    </source>
</evidence>
<dbReference type="KEGG" id="egu:105047538"/>
<dbReference type="GO" id="GO:0005737">
    <property type="term" value="C:cytoplasm"/>
    <property type="evidence" value="ECO:0007669"/>
    <property type="project" value="TreeGrafter"/>
</dbReference>
<dbReference type="AlphaFoldDB" id="A0A6I9RKU7"/>
<dbReference type="GO" id="GO:0043248">
    <property type="term" value="P:proteasome assembly"/>
    <property type="evidence" value="ECO:0007669"/>
    <property type="project" value="InterPro"/>
</dbReference>
<sequence length="139" mass="15431">MSSKSIEHDVAANRDILRFGLNGIKGDIVGYHPLESLRESATRFWGEKKRTGLALTYGSAFNLRKDLDAQILSRFQRPPGLLPSSMLGFEALTGALDDFGFEDYLNVPEDSEIFQPPDMHHGMEVRLGISKGPVCPSHK</sequence>
<dbReference type="GO" id="GO:0005634">
    <property type="term" value="C:nucleus"/>
    <property type="evidence" value="ECO:0007669"/>
    <property type="project" value="TreeGrafter"/>
</dbReference>
<reference evidence="4" key="1">
    <citation type="submission" date="2025-08" db="UniProtKB">
        <authorList>
            <consortium name="RefSeq"/>
        </authorList>
    </citation>
    <scope>IDENTIFICATION</scope>
</reference>
<dbReference type="Pfam" id="PF05348">
    <property type="entry name" value="UMP1"/>
    <property type="match status" value="1"/>
</dbReference>
<dbReference type="InParanoid" id="A0A6I9RKU7"/>
<dbReference type="FunCoup" id="A0A6I9RKU7">
    <property type="interactions" value="803"/>
</dbReference>
<proteinExistence type="inferred from homology"/>
<dbReference type="OrthoDB" id="15001at2759"/>
<keyword evidence="1" id="KW-0143">Chaperone</keyword>
<evidence type="ECO:0000313" key="4">
    <source>
        <dbReference type="RefSeq" id="XP_010924799.1"/>
    </source>
</evidence>
<protein>
    <submittedName>
        <fullName evidence="4">Cyclin-B1-2</fullName>
    </submittedName>
</protein>
<dbReference type="Proteomes" id="UP000504607">
    <property type="component" value="Chromosome 1"/>
</dbReference>
<comment type="similarity">
    <text evidence="2">Belongs to the POMP/UMP1 family.</text>
</comment>
<name>A0A6I9RKU7_ELAGV</name>
<organism evidence="3 4">
    <name type="scientific">Elaeis guineensis var. tenera</name>
    <name type="common">Oil palm</name>
    <dbReference type="NCBI Taxonomy" id="51953"/>
    <lineage>
        <taxon>Eukaryota</taxon>
        <taxon>Viridiplantae</taxon>
        <taxon>Streptophyta</taxon>
        <taxon>Embryophyta</taxon>
        <taxon>Tracheophyta</taxon>
        <taxon>Spermatophyta</taxon>
        <taxon>Magnoliopsida</taxon>
        <taxon>Liliopsida</taxon>
        <taxon>Arecaceae</taxon>
        <taxon>Arecoideae</taxon>
        <taxon>Cocoseae</taxon>
        <taxon>Elaeidinae</taxon>
        <taxon>Elaeis</taxon>
    </lineage>
</organism>
<evidence type="ECO:0000256" key="1">
    <source>
        <dbReference type="ARBA" id="ARBA00023186"/>
    </source>
</evidence>
<accession>A0A6I9RKU7</accession>
<evidence type="ECO:0000256" key="2">
    <source>
        <dbReference type="ARBA" id="ARBA00043974"/>
    </source>
</evidence>
<gene>
    <name evidence="4" type="primary">LOC105047538</name>
</gene>
<keyword evidence="3" id="KW-1185">Reference proteome</keyword>
<dbReference type="RefSeq" id="XP_010924799.1">
    <property type="nucleotide sequence ID" value="XM_010926497.3"/>
</dbReference>
<dbReference type="PANTHER" id="PTHR12828:SF3">
    <property type="entry name" value="PROTEASOME MATURATION PROTEIN"/>
    <property type="match status" value="1"/>
</dbReference>
<dbReference type="PANTHER" id="PTHR12828">
    <property type="entry name" value="PROTEASOME MATURATION PROTEIN UMP1"/>
    <property type="match status" value="1"/>
</dbReference>
<dbReference type="InterPro" id="IPR008012">
    <property type="entry name" value="Ump1"/>
</dbReference>
<dbReference type="GeneID" id="105047538"/>